<evidence type="ECO:0008006" key="4">
    <source>
        <dbReference type="Google" id="ProtNLM"/>
    </source>
</evidence>
<proteinExistence type="predicted"/>
<accession>A0ABT5EKM2</accession>
<sequence length="166" mass="17208">MQRVVVGFLVAWSLVVAVGCESKCRNPKIHRELGGLEGPAIQCNVVIMCPNQAGRPDSVERLEGLVDPVIRDHGSGNRDLCKGAAMKIRPYEKQIKCEFDAAPALICLDGAGSSNGPDYTGPTGGTLVTVGVGAGTGDYWFDEDEEGAGGEGGFDAHPGEGGHGGI</sequence>
<organism evidence="2 3">
    <name type="scientific">Polyangium mundeleinium</name>
    <dbReference type="NCBI Taxonomy" id="2995306"/>
    <lineage>
        <taxon>Bacteria</taxon>
        <taxon>Pseudomonadati</taxon>
        <taxon>Myxococcota</taxon>
        <taxon>Polyangia</taxon>
        <taxon>Polyangiales</taxon>
        <taxon>Polyangiaceae</taxon>
        <taxon>Polyangium</taxon>
    </lineage>
</organism>
<dbReference type="EMBL" id="JAQNDO010000001">
    <property type="protein sequence ID" value="MDC0741266.1"/>
    <property type="molecule type" value="Genomic_DNA"/>
</dbReference>
<comment type="caution">
    <text evidence="2">The sequence shown here is derived from an EMBL/GenBank/DDBJ whole genome shotgun (WGS) entry which is preliminary data.</text>
</comment>
<feature type="compositionally biased region" description="Gly residues" evidence="1">
    <location>
        <begin position="149"/>
        <end position="166"/>
    </location>
</feature>
<evidence type="ECO:0000256" key="1">
    <source>
        <dbReference type="SAM" id="MobiDB-lite"/>
    </source>
</evidence>
<keyword evidence="3" id="KW-1185">Reference proteome</keyword>
<protein>
    <recommendedName>
        <fullName evidence="4">Lipoprotein</fullName>
    </recommendedName>
</protein>
<feature type="region of interest" description="Disordered" evidence="1">
    <location>
        <begin position="145"/>
        <end position="166"/>
    </location>
</feature>
<evidence type="ECO:0000313" key="2">
    <source>
        <dbReference type="EMBL" id="MDC0741266.1"/>
    </source>
</evidence>
<dbReference type="PROSITE" id="PS51257">
    <property type="entry name" value="PROKAR_LIPOPROTEIN"/>
    <property type="match status" value="1"/>
</dbReference>
<gene>
    <name evidence="2" type="ORF">POL67_07920</name>
</gene>
<name>A0ABT5EKM2_9BACT</name>
<evidence type="ECO:0000313" key="3">
    <source>
        <dbReference type="Proteomes" id="UP001221411"/>
    </source>
</evidence>
<dbReference type="RefSeq" id="WP_271916487.1">
    <property type="nucleotide sequence ID" value="NZ_JAQNDO010000001.1"/>
</dbReference>
<reference evidence="2 3" key="1">
    <citation type="submission" date="2022-11" db="EMBL/GenBank/DDBJ databases">
        <title>Minimal conservation of predation-associated metabolite biosynthetic gene clusters underscores biosynthetic potential of Myxococcota including descriptions for ten novel species: Archangium lansinium sp. nov., Myxococcus landrumus sp. nov., Nannocystis bai.</title>
        <authorList>
            <person name="Ahearne A."/>
            <person name="Stevens C."/>
            <person name="Dowd S."/>
        </authorList>
    </citation>
    <scope>NUCLEOTIDE SEQUENCE [LARGE SCALE GENOMIC DNA]</scope>
    <source>
        <strain evidence="2 3">RJM3</strain>
    </source>
</reference>
<dbReference type="Proteomes" id="UP001221411">
    <property type="component" value="Unassembled WGS sequence"/>
</dbReference>